<evidence type="ECO:0000256" key="1">
    <source>
        <dbReference type="SAM" id="MobiDB-lite"/>
    </source>
</evidence>
<gene>
    <name evidence="2" type="ORF">EX30DRAFT_123369</name>
</gene>
<dbReference type="EMBL" id="ML220135">
    <property type="protein sequence ID" value="TGZ79083.1"/>
    <property type="molecule type" value="Genomic_DNA"/>
</dbReference>
<proteinExistence type="predicted"/>
<accession>A0A4S2MPL2</accession>
<dbReference type="AlphaFoldDB" id="A0A4S2MPL2"/>
<sequence length="193" mass="21519">MRCFSHDRLCACGESMLMLVVETSSSQGGSPRYGVLGCRTLSDAADAGMTYHECCMRWVDLLDIQFRFSSTTGRHRVQLYYNSIRHLPYLSPQDSGSARPSHYLYSHQMSYIRLRPEKPQCIICISAASDSAAVRLESIPILSPAALCTMFPTSDPWAYDTFATTVTGRDPQVSKNLSSRHTNRATEAEAEGY</sequence>
<feature type="region of interest" description="Disordered" evidence="1">
    <location>
        <begin position="170"/>
        <end position="193"/>
    </location>
</feature>
<dbReference type="Proteomes" id="UP000298138">
    <property type="component" value="Unassembled WGS sequence"/>
</dbReference>
<evidence type="ECO:0000313" key="2">
    <source>
        <dbReference type="EMBL" id="TGZ79083.1"/>
    </source>
</evidence>
<protein>
    <submittedName>
        <fullName evidence="2">Uncharacterized protein</fullName>
    </submittedName>
</protein>
<reference evidence="2 3" key="1">
    <citation type="submission" date="2019-04" db="EMBL/GenBank/DDBJ databases">
        <title>Comparative genomics and transcriptomics to analyze fruiting body development in filamentous ascomycetes.</title>
        <authorList>
            <consortium name="DOE Joint Genome Institute"/>
            <person name="Lutkenhaus R."/>
            <person name="Traeger S."/>
            <person name="Breuer J."/>
            <person name="Kuo A."/>
            <person name="Lipzen A."/>
            <person name="Pangilinan J."/>
            <person name="Dilworth D."/>
            <person name="Sandor L."/>
            <person name="Poggeler S."/>
            <person name="Barry K."/>
            <person name="Grigoriev I.V."/>
            <person name="Nowrousian M."/>
        </authorList>
    </citation>
    <scope>NUCLEOTIDE SEQUENCE [LARGE SCALE GENOMIC DNA]</scope>
    <source>
        <strain evidence="2 3">CBS 389.68</strain>
    </source>
</reference>
<organism evidence="2 3">
    <name type="scientific">Ascodesmis nigricans</name>
    <dbReference type="NCBI Taxonomy" id="341454"/>
    <lineage>
        <taxon>Eukaryota</taxon>
        <taxon>Fungi</taxon>
        <taxon>Dikarya</taxon>
        <taxon>Ascomycota</taxon>
        <taxon>Pezizomycotina</taxon>
        <taxon>Pezizomycetes</taxon>
        <taxon>Pezizales</taxon>
        <taxon>Ascodesmidaceae</taxon>
        <taxon>Ascodesmis</taxon>
    </lineage>
</organism>
<name>A0A4S2MPL2_9PEZI</name>
<evidence type="ECO:0000313" key="3">
    <source>
        <dbReference type="Proteomes" id="UP000298138"/>
    </source>
</evidence>
<keyword evidence="3" id="KW-1185">Reference proteome</keyword>
<dbReference type="InParanoid" id="A0A4S2MPL2"/>
<feature type="compositionally biased region" description="Polar residues" evidence="1">
    <location>
        <begin position="170"/>
        <end position="180"/>
    </location>
</feature>